<evidence type="ECO:0000313" key="1">
    <source>
        <dbReference type="EMBL" id="MDG3587393.1"/>
    </source>
</evidence>
<dbReference type="Gene3D" id="3.30.420.40">
    <property type="match status" value="2"/>
</dbReference>
<keyword evidence="1" id="KW-0418">Kinase</keyword>
<dbReference type="Pfam" id="PF03702">
    <property type="entry name" value="AnmK"/>
    <property type="match status" value="1"/>
</dbReference>
<dbReference type="RefSeq" id="WP_277900900.1">
    <property type="nucleotide sequence ID" value="NZ_JAPMUA010000006.1"/>
</dbReference>
<dbReference type="InterPro" id="IPR005338">
    <property type="entry name" value="Anhydro_N_Ac-Mur_kinase"/>
</dbReference>
<dbReference type="InterPro" id="IPR043129">
    <property type="entry name" value="ATPase_NBD"/>
</dbReference>
<sequence>MKKQYYNVVGVMSGTSLDGIDLVNVQFEKKSDWEFSVIHSETIPYNVLLKKKLKNAIHLQSDSLKKLDEEYTKYLTEVILTFISKYKIIDIDFIASHGHTVFHEPEKGVTYQIGNMPFMAKKLNKTVVCDFRVEDVELGGQGAPLVPIGDKLLFPEYDFCLNIGGFANVTTEEQGVYKAFDICAANNVLNHYVAKLGLEYDDRGKIAASGTLNQKLFAQLNSLPYYSKKPPKSLGIEWVESEIIPIIDHYPLNVEGILRTYTEHIAQQISMVLTSKSTVLITGGGAYNDFLINRLRQISRANIILPDKAIIEFKEAIIFGLLGVLRTRNEINCLKSITGAHRDHSSGKIYIP</sequence>
<gene>
    <name evidence="1" type="ORF">OSR52_16125</name>
</gene>
<comment type="caution">
    <text evidence="1">The sequence shown here is derived from an EMBL/GenBank/DDBJ whole genome shotgun (WGS) entry which is preliminary data.</text>
</comment>
<keyword evidence="1" id="KW-0808">Transferase</keyword>
<dbReference type="EC" id="2.7.1.170" evidence="1"/>
<proteinExistence type="predicted"/>
<dbReference type="PANTHER" id="PTHR30605">
    <property type="entry name" value="ANHYDRO-N-ACETYLMURAMIC ACID KINASE"/>
    <property type="match status" value="1"/>
</dbReference>
<dbReference type="PANTHER" id="PTHR30605:SF0">
    <property type="entry name" value="ANHYDRO-N-ACETYLMURAMIC ACID KINASE"/>
    <property type="match status" value="1"/>
</dbReference>
<dbReference type="NCBIfam" id="NF007144">
    <property type="entry name" value="PRK09585.2-3"/>
    <property type="match status" value="1"/>
</dbReference>
<evidence type="ECO:0000313" key="2">
    <source>
        <dbReference type="Proteomes" id="UP001153642"/>
    </source>
</evidence>
<keyword evidence="2" id="KW-1185">Reference proteome</keyword>
<reference evidence="1" key="1">
    <citation type="submission" date="2022-11" db="EMBL/GenBank/DDBJ databases">
        <title>High-quality draft genome sequence of Galbibacter sp. strain CMA-7.</title>
        <authorList>
            <person name="Wei L."/>
            <person name="Dong C."/>
            <person name="Shao Z."/>
        </authorList>
    </citation>
    <scope>NUCLEOTIDE SEQUENCE</scope>
    <source>
        <strain evidence="1">CMA-7</strain>
    </source>
</reference>
<protein>
    <submittedName>
        <fullName evidence="1">Anhydro-N-acetylmuramic acid kinase</fullName>
        <ecNumber evidence="1">2.7.1.170</ecNumber>
    </submittedName>
</protein>
<dbReference type="GO" id="GO:0016301">
    <property type="term" value="F:kinase activity"/>
    <property type="evidence" value="ECO:0007669"/>
    <property type="project" value="UniProtKB-KW"/>
</dbReference>
<dbReference type="SUPFAM" id="SSF53067">
    <property type="entry name" value="Actin-like ATPase domain"/>
    <property type="match status" value="1"/>
</dbReference>
<organism evidence="1 2">
    <name type="scientific">Galbibacter pacificus</name>
    <dbReference type="NCBI Taxonomy" id="2996052"/>
    <lineage>
        <taxon>Bacteria</taxon>
        <taxon>Pseudomonadati</taxon>
        <taxon>Bacteroidota</taxon>
        <taxon>Flavobacteriia</taxon>
        <taxon>Flavobacteriales</taxon>
        <taxon>Flavobacteriaceae</taxon>
        <taxon>Galbibacter</taxon>
    </lineage>
</organism>
<accession>A0ABT6FVU4</accession>
<name>A0ABT6FVU4_9FLAO</name>
<dbReference type="Proteomes" id="UP001153642">
    <property type="component" value="Unassembled WGS sequence"/>
</dbReference>
<dbReference type="EMBL" id="JAPMUA010000006">
    <property type="protein sequence ID" value="MDG3587393.1"/>
    <property type="molecule type" value="Genomic_DNA"/>
</dbReference>